<evidence type="ECO:0000256" key="3">
    <source>
        <dbReference type="ARBA" id="ARBA00023002"/>
    </source>
</evidence>
<organism evidence="5">
    <name type="scientific">marine sediment metagenome</name>
    <dbReference type="NCBI Taxonomy" id="412755"/>
    <lineage>
        <taxon>unclassified sequences</taxon>
        <taxon>metagenomes</taxon>
        <taxon>ecological metagenomes</taxon>
    </lineage>
</organism>
<dbReference type="UniPathway" id="UPA00050">
    <property type="reaction ID" value="UER00063"/>
</dbReference>
<accession>A0A0F9WZE2</accession>
<dbReference type="SUPFAM" id="SSF55347">
    <property type="entry name" value="Glyceraldehyde-3-phosphate dehydrogenase-like, C-terminal domain"/>
    <property type="match status" value="1"/>
</dbReference>
<protein>
    <recommendedName>
        <fullName evidence="2">homoserine dehydrogenase</fullName>
        <ecNumber evidence="2">1.1.1.3</ecNumber>
    </recommendedName>
</protein>
<evidence type="ECO:0000256" key="2">
    <source>
        <dbReference type="ARBA" id="ARBA00013213"/>
    </source>
</evidence>
<dbReference type="PANTHER" id="PTHR43331">
    <property type="entry name" value="HOMOSERINE DEHYDROGENASE"/>
    <property type="match status" value="1"/>
</dbReference>
<dbReference type="AlphaFoldDB" id="A0A0F9WZE2"/>
<dbReference type="InterPro" id="IPR001342">
    <property type="entry name" value="HDH_cat"/>
</dbReference>
<dbReference type="EC" id="1.1.1.3" evidence="2"/>
<evidence type="ECO:0000259" key="4">
    <source>
        <dbReference type="Pfam" id="PF00742"/>
    </source>
</evidence>
<reference evidence="5" key="1">
    <citation type="journal article" date="2015" name="Nature">
        <title>Complex archaea that bridge the gap between prokaryotes and eukaryotes.</title>
        <authorList>
            <person name="Spang A."/>
            <person name="Saw J.H."/>
            <person name="Jorgensen S.L."/>
            <person name="Zaremba-Niedzwiedzka K."/>
            <person name="Martijn J."/>
            <person name="Lind A.E."/>
            <person name="van Eijk R."/>
            <person name="Schleper C."/>
            <person name="Guy L."/>
            <person name="Ettema T.J."/>
        </authorList>
    </citation>
    <scope>NUCLEOTIDE SEQUENCE</scope>
</reference>
<dbReference type="SUPFAM" id="SSF51735">
    <property type="entry name" value="NAD(P)-binding Rossmann-fold domains"/>
    <property type="match status" value="1"/>
</dbReference>
<evidence type="ECO:0000256" key="1">
    <source>
        <dbReference type="ARBA" id="ARBA00006753"/>
    </source>
</evidence>
<dbReference type="Gene3D" id="3.40.50.720">
    <property type="entry name" value="NAD(P)-binding Rossmann-like Domain"/>
    <property type="match status" value="1"/>
</dbReference>
<dbReference type="GO" id="GO:0009088">
    <property type="term" value="P:threonine biosynthetic process"/>
    <property type="evidence" value="ECO:0007669"/>
    <property type="project" value="UniProtKB-UniPathway"/>
</dbReference>
<comment type="similarity">
    <text evidence="1">Belongs to the homoserine dehydrogenase family.</text>
</comment>
<proteinExistence type="inferred from homology"/>
<feature type="domain" description="Homoserine dehydrogenase catalytic" evidence="4">
    <location>
        <begin position="131"/>
        <end position="312"/>
    </location>
</feature>
<sequence length="318" mass="34899">MKVGIIGFGRIGSELSERILKRDWEIPAIARTSGIYKSPGGIKIGQLNNWMEHFQKVDVVCLCITTLDNGEAAYGYIRPLVERGISVVTCEKGALGNYFPELQPWMGNIGYSATVGGGTRLLRWLKERLGPNTKEIHLIVNGTLNYIFDGLSRGRTLDEVVDEAKTLGYAEPEAEEPVELINTEANKDVPSKVSVLLNVCGFGEIRARDIDVKTISESDLKRLVREATFRRYIVSITKEANEEDVIGGFKLSVNDWHISAGFKNRSQNPLFLQLVPPGVNNVVLIYGSDGTYILTGPGAGAVPTVGSMMKDIGNLLNQ</sequence>
<comment type="caution">
    <text evidence="5">The sequence shown here is derived from an EMBL/GenBank/DDBJ whole genome shotgun (WGS) entry which is preliminary data.</text>
</comment>
<dbReference type="UniPathway" id="UPA00051">
    <property type="reaction ID" value="UER00465"/>
</dbReference>
<dbReference type="PANTHER" id="PTHR43331:SF1">
    <property type="entry name" value="HOMOSERINE DEHYDROGENASE"/>
    <property type="match status" value="1"/>
</dbReference>
<name>A0A0F9WZE2_9ZZZZ</name>
<dbReference type="EMBL" id="LAZR01000100">
    <property type="protein sequence ID" value="KKN91831.1"/>
    <property type="molecule type" value="Genomic_DNA"/>
</dbReference>
<dbReference type="Pfam" id="PF00742">
    <property type="entry name" value="Homoserine_dh"/>
    <property type="match status" value="1"/>
</dbReference>
<dbReference type="Gene3D" id="3.30.360.10">
    <property type="entry name" value="Dihydrodipicolinate Reductase, domain 2"/>
    <property type="match status" value="1"/>
</dbReference>
<gene>
    <name evidence="5" type="ORF">LCGC14_0215070</name>
</gene>
<dbReference type="GO" id="GO:0004412">
    <property type="term" value="F:homoserine dehydrogenase activity"/>
    <property type="evidence" value="ECO:0007669"/>
    <property type="project" value="UniProtKB-EC"/>
</dbReference>
<dbReference type="InterPro" id="IPR036291">
    <property type="entry name" value="NAD(P)-bd_dom_sf"/>
</dbReference>
<evidence type="ECO:0000313" key="5">
    <source>
        <dbReference type="EMBL" id="KKN91831.1"/>
    </source>
</evidence>
<keyword evidence="3" id="KW-0560">Oxidoreductase</keyword>